<proteinExistence type="predicted"/>
<reference evidence="1 2" key="1">
    <citation type="journal article" date="2014" name="Virology">
        <title>The complete genome sequence of the Alphaentomopoxvirus Anomala cuprea entomopoxvirus, including its terminal hairpin loop sequences, suggests a potentially unique mode of apoptosis inhibition and mode of DNA replication.</title>
        <authorList>
            <person name="Mitsuhashi W."/>
            <person name="Miyamoto K."/>
            <person name="Wada S."/>
        </authorList>
    </citation>
    <scope>NUCLEOTIDE SEQUENCE [LARGE SCALE GENOMIC DNA]</scope>
    <source>
        <strain evidence="1">CV6M</strain>
    </source>
</reference>
<organism evidence="1 2">
    <name type="scientific">Alphaentomopoxvirus acuprea</name>
    <dbReference type="NCBI Taxonomy" id="62099"/>
    <lineage>
        <taxon>Viruses</taxon>
        <taxon>Varidnaviria</taxon>
        <taxon>Bamfordvirae</taxon>
        <taxon>Nucleocytoviricota</taxon>
        <taxon>Pokkesviricetes</taxon>
        <taxon>Chitovirales</taxon>
        <taxon>Poxviridae</taxon>
        <taxon>Entomopoxvirinae</taxon>
        <taxon>Alphaentomopoxvirus</taxon>
    </lineage>
</organism>
<accession>W6JIQ6</accession>
<evidence type="ECO:0000313" key="2">
    <source>
        <dbReference type="Proteomes" id="UP000174145"/>
    </source>
</evidence>
<name>W6JIQ6_9POXV</name>
<dbReference type="GeneID" id="18263506"/>
<dbReference type="KEGG" id="vg:18263506"/>
<dbReference type="Proteomes" id="UP000174145">
    <property type="component" value="Segment"/>
</dbReference>
<protein>
    <submittedName>
        <fullName evidence="1">Uncharacterized protein</fullName>
    </submittedName>
</protein>
<dbReference type="RefSeq" id="YP_009001550.1">
    <property type="nucleotide sequence ID" value="NC_023426.1"/>
</dbReference>
<dbReference type="EMBL" id="AP013055">
    <property type="protein sequence ID" value="BAO49437.1"/>
    <property type="molecule type" value="Genomic_DNA"/>
</dbReference>
<sequence length="55" mass="6753">MINTYQLLVYFFNNEYLLNEKRLFGNYKTPFLKIDINCIEKNLDNNHLVKNYFKS</sequence>
<keyword evidence="2" id="KW-1185">Reference proteome</keyword>
<evidence type="ECO:0000313" key="1">
    <source>
        <dbReference type="EMBL" id="BAO49437.1"/>
    </source>
</evidence>